<protein>
    <submittedName>
        <fullName evidence="2">Uncharacterized protein</fullName>
    </submittedName>
</protein>
<evidence type="ECO:0000313" key="3">
    <source>
        <dbReference type="Proteomes" id="UP000747542"/>
    </source>
</evidence>
<feature type="region of interest" description="Disordered" evidence="1">
    <location>
        <begin position="1"/>
        <end position="75"/>
    </location>
</feature>
<evidence type="ECO:0000256" key="1">
    <source>
        <dbReference type="SAM" id="MobiDB-lite"/>
    </source>
</evidence>
<comment type="caution">
    <text evidence="2">The sequence shown here is derived from an EMBL/GenBank/DDBJ whole genome shotgun (WGS) entry which is preliminary data.</text>
</comment>
<dbReference type="Proteomes" id="UP000747542">
    <property type="component" value="Unassembled WGS sequence"/>
</dbReference>
<dbReference type="AlphaFoldDB" id="A0A8J5MZB9"/>
<dbReference type="EMBL" id="JAHLQT010018664">
    <property type="protein sequence ID" value="KAG7169039.1"/>
    <property type="molecule type" value="Genomic_DNA"/>
</dbReference>
<gene>
    <name evidence="2" type="ORF">Hamer_G011738</name>
</gene>
<name>A0A8J5MZB9_HOMAM</name>
<organism evidence="2 3">
    <name type="scientific">Homarus americanus</name>
    <name type="common">American lobster</name>
    <dbReference type="NCBI Taxonomy" id="6706"/>
    <lineage>
        <taxon>Eukaryota</taxon>
        <taxon>Metazoa</taxon>
        <taxon>Ecdysozoa</taxon>
        <taxon>Arthropoda</taxon>
        <taxon>Crustacea</taxon>
        <taxon>Multicrustacea</taxon>
        <taxon>Malacostraca</taxon>
        <taxon>Eumalacostraca</taxon>
        <taxon>Eucarida</taxon>
        <taxon>Decapoda</taxon>
        <taxon>Pleocyemata</taxon>
        <taxon>Astacidea</taxon>
        <taxon>Nephropoidea</taxon>
        <taxon>Nephropidae</taxon>
        <taxon>Homarus</taxon>
    </lineage>
</organism>
<reference evidence="2" key="1">
    <citation type="journal article" date="2021" name="Sci. Adv.">
        <title>The American lobster genome reveals insights on longevity, neural, and immune adaptations.</title>
        <authorList>
            <person name="Polinski J.M."/>
            <person name="Zimin A.V."/>
            <person name="Clark K.F."/>
            <person name="Kohn A.B."/>
            <person name="Sadowski N."/>
            <person name="Timp W."/>
            <person name="Ptitsyn A."/>
            <person name="Khanna P."/>
            <person name="Romanova D.Y."/>
            <person name="Williams P."/>
            <person name="Greenwood S.J."/>
            <person name="Moroz L.L."/>
            <person name="Walt D.R."/>
            <person name="Bodnar A.G."/>
        </authorList>
    </citation>
    <scope>NUCLEOTIDE SEQUENCE</scope>
    <source>
        <strain evidence="2">GMGI-L3</strain>
    </source>
</reference>
<evidence type="ECO:0000313" key="2">
    <source>
        <dbReference type="EMBL" id="KAG7169039.1"/>
    </source>
</evidence>
<keyword evidence="3" id="KW-1185">Reference proteome</keyword>
<feature type="compositionally biased region" description="Gly residues" evidence="1">
    <location>
        <begin position="48"/>
        <end position="60"/>
    </location>
</feature>
<proteinExistence type="predicted"/>
<accession>A0A8J5MZB9</accession>
<sequence>MKSLEQGTELTEKNKAMADQEVMDVTSDANGTSPKVESKDGRTPAKGGRFGSRGGRGGPRGRLAFRGRADADDQREKDPCGVFLFFPNVITADTAAELLRVGKSATEMRLGKMCYMNFATEDEATEKKKELSETDFDGVKPHVDSAFKQRYVDT</sequence>